<feature type="compositionally biased region" description="Polar residues" evidence="1">
    <location>
        <begin position="1099"/>
        <end position="1117"/>
    </location>
</feature>
<feature type="compositionally biased region" description="Polar residues" evidence="1">
    <location>
        <begin position="322"/>
        <end position="331"/>
    </location>
</feature>
<dbReference type="GO" id="GO:0031267">
    <property type="term" value="F:small GTPase binding"/>
    <property type="evidence" value="ECO:0007669"/>
    <property type="project" value="TreeGrafter"/>
</dbReference>
<feature type="region of interest" description="Disordered" evidence="1">
    <location>
        <begin position="669"/>
        <end position="782"/>
    </location>
</feature>
<dbReference type="AlphaFoldDB" id="A0AAW0GCK7"/>
<dbReference type="EMBL" id="JASBNA010000012">
    <property type="protein sequence ID" value="KAK7687678.1"/>
    <property type="molecule type" value="Genomic_DNA"/>
</dbReference>
<feature type="region of interest" description="Disordered" evidence="1">
    <location>
        <begin position="290"/>
        <end position="331"/>
    </location>
</feature>
<feature type="compositionally biased region" description="Low complexity" evidence="1">
    <location>
        <begin position="1085"/>
        <end position="1094"/>
    </location>
</feature>
<dbReference type="PANTHER" id="PTHR23101">
    <property type="entry name" value="RAB GDP/GTP EXCHANGE FACTOR"/>
    <property type="match status" value="1"/>
</dbReference>
<dbReference type="Pfam" id="PF02204">
    <property type="entry name" value="VPS9"/>
    <property type="match status" value="1"/>
</dbReference>
<dbReference type="GO" id="GO:0005829">
    <property type="term" value="C:cytosol"/>
    <property type="evidence" value="ECO:0007669"/>
    <property type="project" value="TreeGrafter"/>
</dbReference>
<dbReference type="SUPFAM" id="SSF109993">
    <property type="entry name" value="VPS9 domain"/>
    <property type="match status" value="1"/>
</dbReference>
<dbReference type="InterPro" id="IPR003123">
    <property type="entry name" value="VPS9"/>
</dbReference>
<feature type="compositionally biased region" description="Pro residues" evidence="1">
    <location>
        <begin position="292"/>
        <end position="313"/>
    </location>
</feature>
<evidence type="ECO:0000313" key="4">
    <source>
        <dbReference type="Proteomes" id="UP001385951"/>
    </source>
</evidence>
<feature type="domain" description="VPS9" evidence="2">
    <location>
        <begin position="577"/>
        <end position="847"/>
    </location>
</feature>
<comment type="caution">
    <text evidence="3">The sequence shown here is derived from an EMBL/GenBank/DDBJ whole genome shotgun (WGS) entry which is preliminary data.</text>
</comment>
<evidence type="ECO:0000313" key="3">
    <source>
        <dbReference type="EMBL" id="KAK7687678.1"/>
    </source>
</evidence>
<feature type="region of interest" description="Disordered" evidence="1">
    <location>
        <begin position="1"/>
        <end position="87"/>
    </location>
</feature>
<dbReference type="GO" id="GO:0005085">
    <property type="term" value="F:guanyl-nucleotide exchange factor activity"/>
    <property type="evidence" value="ECO:0007669"/>
    <property type="project" value="InterPro"/>
</dbReference>
<accession>A0AAW0GCK7</accession>
<dbReference type="Proteomes" id="UP001385951">
    <property type="component" value="Unassembled WGS sequence"/>
</dbReference>
<proteinExistence type="predicted"/>
<dbReference type="InterPro" id="IPR037191">
    <property type="entry name" value="VPS9_dom_sf"/>
</dbReference>
<reference evidence="3 4" key="1">
    <citation type="submission" date="2022-09" db="EMBL/GenBank/DDBJ databases">
        <authorList>
            <person name="Palmer J.M."/>
        </authorList>
    </citation>
    <scope>NUCLEOTIDE SEQUENCE [LARGE SCALE GENOMIC DNA]</scope>
    <source>
        <strain evidence="3 4">DSM 7382</strain>
    </source>
</reference>
<evidence type="ECO:0000259" key="2">
    <source>
        <dbReference type="PROSITE" id="PS51205"/>
    </source>
</evidence>
<dbReference type="PROSITE" id="PS51205">
    <property type="entry name" value="VPS9"/>
    <property type="match status" value="1"/>
</dbReference>
<feature type="compositionally biased region" description="Polar residues" evidence="1">
    <location>
        <begin position="695"/>
        <end position="705"/>
    </location>
</feature>
<gene>
    <name evidence="3" type="ORF">QCA50_008894</name>
</gene>
<feature type="compositionally biased region" description="Polar residues" evidence="1">
    <location>
        <begin position="741"/>
        <end position="759"/>
    </location>
</feature>
<feature type="compositionally biased region" description="Polar residues" evidence="1">
    <location>
        <begin position="1069"/>
        <end position="1080"/>
    </location>
</feature>
<keyword evidence="4" id="KW-1185">Reference proteome</keyword>
<feature type="compositionally biased region" description="Polar residues" evidence="1">
    <location>
        <begin position="715"/>
        <end position="727"/>
    </location>
</feature>
<dbReference type="Gene3D" id="1.20.1050.80">
    <property type="entry name" value="VPS9 domain"/>
    <property type="match status" value="2"/>
</dbReference>
<feature type="region of interest" description="Disordered" evidence="1">
    <location>
        <begin position="970"/>
        <end position="1122"/>
    </location>
</feature>
<evidence type="ECO:0000256" key="1">
    <source>
        <dbReference type="SAM" id="MobiDB-lite"/>
    </source>
</evidence>
<dbReference type="InterPro" id="IPR045046">
    <property type="entry name" value="Vps9-like"/>
</dbReference>
<protein>
    <recommendedName>
        <fullName evidence="2">VPS9 domain-containing protein</fullName>
    </recommendedName>
</protein>
<sequence length="1168" mass="124109">MTSKRDSALFAPGSIGRLQGSQMNRNTSHESLTAHPLLSPPPASSASSISSTTSHHDTSPTSNTTPAPRYVPYTPRQRGAAAASVTTGTAMQSSIQVSPQQSTFQGDATTKLQLMNLKAAAQKGGLDTSSTGWAILERLSTETSHSAEWNEIWTAISTYKATLMLPLEVHSSNDRITTEFLRDHIVLADGPSRDNAPIITLSGLRGHLIEETLTFRSTLDPSSKQFQAILNPATRSSALTSLPPLPDFIAAIPPEIGPPLPTSPSSPFTTKVPTGPNIVYPTYILPSHHPSLPLPPRPSPAGSPNKPPLPPRPAAARSSSLNVTGSPSHTAASRLANPFASLFGRAAPATPPSPTIPAAQLPTSPDATTVSDGSTEQVIGVPAFTSAKRINFRDVARAFMRSLHSDIRAELGNAPSWVAERVEDFATRLGLVPYVKTKPKSKLGKVEEPTASPNAGGYAIGTGPISEDGMEGVGQKFQEFYADLEEELTRRKWGSGRGFGRGIVQHLNGSATTASDSANTSSDERTVDVFDEKEKDVEETAEDQKEKRVHEVMEAVERTICSLFYDRLFLQPSSDDASHDEALSSRIAAVNLLDLTLGHLGVEVGKAGPEVAAVIHACGETLTQLDTACRAPADKASVLVAAHKIIVDGLGRLPPIRLKSDDEEVDVLDDKTPRASSFAKRMVEDEDEDVKVSTEAPQSSGSTSPPMVLHDSGEMVTSPSEEFSSCETLKAIAPDTATPPGDSSSVTANTTGRSGSNLTVEVPDRTRSPKLTISPIPPHTPTPVSGDIILPLMIFAVVKANPPRLVSHLLYTQRFRNQAVGGEESYCLINLLAVAEFLENVDLAALGLGEKEKSVISAAELTPIPLRIGSENSSPRTAQPSLRGRVEQQVDAIAGSANKVISGVVDSSFGVLRAFLPGSEDVTSPHSPDAAPWNATRPGFGLLRRDTGFSIASLAASLPGSVAKAVVKKDEESGQQLVEVPSRPASSRSIRVEDATSSSEASGDEDEDEEGSEEEEEGEYDARSIRSFESMMSNRSGKRRTKKRMAAGPGGVGRKSLTDRLASMPGLSRLSQSAPGDSNKPSPPASRRSSLLVPHHPSGASTTHTYNRFETPVSSRGASPVSIRIAPPNPKFLQCTADDLKISEVGELLRDYKRLAEAVRAMGGFYDE</sequence>
<name>A0AAW0GCK7_9APHY</name>
<dbReference type="PANTHER" id="PTHR23101:SF25">
    <property type="entry name" value="GTPASE-ACTIVATING PROTEIN AND VPS9 DOMAIN-CONTAINING PROTEIN 1"/>
    <property type="match status" value="1"/>
</dbReference>
<feature type="compositionally biased region" description="Acidic residues" evidence="1">
    <location>
        <begin position="1002"/>
        <end position="1019"/>
    </location>
</feature>
<feature type="compositionally biased region" description="Polar residues" evidence="1">
    <location>
        <begin position="19"/>
        <end position="30"/>
    </location>
</feature>
<organism evidence="3 4">
    <name type="scientific">Cerrena zonata</name>
    <dbReference type="NCBI Taxonomy" id="2478898"/>
    <lineage>
        <taxon>Eukaryota</taxon>
        <taxon>Fungi</taxon>
        <taxon>Dikarya</taxon>
        <taxon>Basidiomycota</taxon>
        <taxon>Agaricomycotina</taxon>
        <taxon>Agaricomycetes</taxon>
        <taxon>Polyporales</taxon>
        <taxon>Cerrenaceae</taxon>
        <taxon>Cerrena</taxon>
    </lineage>
</organism>
<dbReference type="GO" id="GO:0030139">
    <property type="term" value="C:endocytic vesicle"/>
    <property type="evidence" value="ECO:0007669"/>
    <property type="project" value="TreeGrafter"/>
</dbReference>
<dbReference type="GO" id="GO:0016192">
    <property type="term" value="P:vesicle-mediated transport"/>
    <property type="evidence" value="ECO:0007669"/>
    <property type="project" value="InterPro"/>
</dbReference>
<feature type="compositionally biased region" description="Low complexity" evidence="1">
    <location>
        <begin position="44"/>
        <end position="66"/>
    </location>
</feature>
<feature type="compositionally biased region" description="Basic residues" evidence="1">
    <location>
        <begin position="1036"/>
        <end position="1045"/>
    </location>
</feature>